<keyword evidence="4" id="KW-0902">Two-component regulatory system</keyword>
<evidence type="ECO:0000259" key="10">
    <source>
        <dbReference type="PROSITE" id="PS50110"/>
    </source>
</evidence>
<dbReference type="FunFam" id="1.10.10.10:FF:000099">
    <property type="entry name" value="Two-component system response regulator TorR"/>
    <property type="match status" value="1"/>
</dbReference>
<dbReference type="GO" id="GO:0032993">
    <property type="term" value="C:protein-DNA complex"/>
    <property type="evidence" value="ECO:0007669"/>
    <property type="project" value="TreeGrafter"/>
</dbReference>
<evidence type="ECO:0000313" key="13">
    <source>
        <dbReference type="Proteomes" id="UP000563426"/>
    </source>
</evidence>
<evidence type="ECO:0000256" key="2">
    <source>
        <dbReference type="ARBA" id="ARBA00022490"/>
    </source>
</evidence>
<evidence type="ECO:0000259" key="11">
    <source>
        <dbReference type="PROSITE" id="PS51755"/>
    </source>
</evidence>
<dbReference type="InterPro" id="IPR001867">
    <property type="entry name" value="OmpR/PhoB-type_DNA-bd"/>
</dbReference>
<dbReference type="Gene3D" id="1.10.10.10">
    <property type="entry name" value="Winged helix-like DNA-binding domain superfamily/Winged helix DNA-binding domain"/>
    <property type="match status" value="1"/>
</dbReference>
<dbReference type="InterPro" id="IPR016032">
    <property type="entry name" value="Sig_transdc_resp-reg_C-effctor"/>
</dbReference>
<proteinExistence type="predicted"/>
<dbReference type="EMBL" id="JABFJV010000159">
    <property type="protein sequence ID" value="NOK36381.1"/>
    <property type="molecule type" value="Genomic_DNA"/>
</dbReference>
<feature type="DNA-binding region" description="OmpR/PhoB-type" evidence="9">
    <location>
        <begin position="140"/>
        <end position="239"/>
    </location>
</feature>
<evidence type="ECO:0000313" key="12">
    <source>
        <dbReference type="EMBL" id="NOK36381.1"/>
    </source>
</evidence>
<keyword evidence="3 8" id="KW-0597">Phosphoprotein</keyword>
<comment type="subcellular location">
    <subcellularLocation>
        <location evidence="1">Cytoplasm</location>
    </subcellularLocation>
</comment>
<evidence type="ECO:0000256" key="8">
    <source>
        <dbReference type="PROSITE-ProRule" id="PRU00169"/>
    </source>
</evidence>
<dbReference type="Pfam" id="PF00486">
    <property type="entry name" value="Trans_reg_C"/>
    <property type="match status" value="1"/>
</dbReference>
<dbReference type="Gene3D" id="6.10.250.690">
    <property type="match status" value="1"/>
</dbReference>
<dbReference type="CDD" id="cd00383">
    <property type="entry name" value="trans_reg_C"/>
    <property type="match status" value="1"/>
</dbReference>
<dbReference type="OrthoDB" id="9793321at2"/>
<dbReference type="SUPFAM" id="SSF52172">
    <property type="entry name" value="CheY-like"/>
    <property type="match status" value="1"/>
</dbReference>
<name>A0A3A8HQD0_9BACT</name>
<dbReference type="GO" id="GO:0005829">
    <property type="term" value="C:cytosol"/>
    <property type="evidence" value="ECO:0007669"/>
    <property type="project" value="TreeGrafter"/>
</dbReference>
<evidence type="ECO:0000256" key="1">
    <source>
        <dbReference type="ARBA" id="ARBA00004496"/>
    </source>
</evidence>
<accession>A0A3A8HQD0</accession>
<dbReference type="CDD" id="cd17574">
    <property type="entry name" value="REC_OmpR"/>
    <property type="match status" value="1"/>
</dbReference>
<comment type="caution">
    <text evidence="12">The sequence shown here is derived from an EMBL/GenBank/DDBJ whole genome shotgun (WGS) entry which is preliminary data.</text>
</comment>
<dbReference type="GO" id="GO:0000156">
    <property type="term" value="F:phosphorelay response regulator activity"/>
    <property type="evidence" value="ECO:0007669"/>
    <property type="project" value="TreeGrafter"/>
</dbReference>
<dbReference type="SMART" id="SM00862">
    <property type="entry name" value="Trans_reg_C"/>
    <property type="match status" value="1"/>
</dbReference>
<dbReference type="InterPro" id="IPR036388">
    <property type="entry name" value="WH-like_DNA-bd_sf"/>
</dbReference>
<dbReference type="SMART" id="SM00448">
    <property type="entry name" value="REC"/>
    <property type="match status" value="1"/>
</dbReference>
<keyword evidence="2" id="KW-0963">Cytoplasm</keyword>
<evidence type="ECO:0000256" key="3">
    <source>
        <dbReference type="ARBA" id="ARBA00022553"/>
    </source>
</evidence>
<dbReference type="PANTHER" id="PTHR48111">
    <property type="entry name" value="REGULATOR OF RPOS"/>
    <property type="match status" value="1"/>
</dbReference>
<dbReference type="Pfam" id="PF00072">
    <property type="entry name" value="Response_reg"/>
    <property type="match status" value="1"/>
</dbReference>
<evidence type="ECO:0000256" key="6">
    <source>
        <dbReference type="ARBA" id="ARBA00023125"/>
    </source>
</evidence>
<keyword evidence="7" id="KW-0804">Transcription</keyword>
<feature type="domain" description="Response regulatory" evidence="10">
    <location>
        <begin position="16"/>
        <end position="129"/>
    </location>
</feature>
<feature type="domain" description="OmpR/PhoB-type" evidence="11">
    <location>
        <begin position="140"/>
        <end position="239"/>
    </location>
</feature>
<feature type="modified residue" description="4-aspartylphosphate" evidence="8">
    <location>
        <position position="65"/>
    </location>
</feature>
<evidence type="ECO:0000256" key="9">
    <source>
        <dbReference type="PROSITE-ProRule" id="PRU01091"/>
    </source>
</evidence>
<evidence type="ECO:0000256" key="4">
    <source>
        <dbReference type="ARBA" id="ARBA00023012"/>
    </source>
</evidence>
<protein>
    <submittedName>
        <fullName evidence="12">Response regulator transcription factor</fullName>
    </submittedName>
</protein>
<dbReference type="AlphaFoldDB" id="A0A3A8HQD0"/>
<dbReference type="Proteomes" id="UP000563426">
    <property type="component" value="Unassembled WGS sequence"/>
</dbReference>
<evidence type="ECO:0000256" key="5">
    <source>
        <dbReference type="ARBA" id="ARBA00023015"/>
    </source>
</evidence>
<evidence type="ECO:0000256" key="7">
    <source>
        <dbReference type="ARBA" id="ARBA00023163"/>
    </source>
</evidence>
<keyword evidence="13" id="KW-1185">Reference proteome</keyword>
<dbReference type="GO" id="GO:0000976">
    <property type="term" value="F:transcription cis-regulatory region binding"/>
    <property type="evidence" value="ECO:0007669"/>
    <property type="project" value="TreeGrafter"/>
</dbReference>
<dbReference type="InterPro" id="IPR039420">
    <property type="entry name" value="WalR-like"/>
</dbReference>
<dbReference type="Gene3D" id="3.40.50.2300">
    <property type="match status" value="1"/>
</dbReference>
<gene>
    <name evidence="12" type="ORF">HMI49_24550</name>
</gene>
<dbReference type="SUPFAM" id="SSF46894">
    <property type="entry name" value="C-terminal effector domain of the bipartite response regulators"/>
    <property type="match status" value="1"/>
</dbReference>
<keyword evidence="6 9" id="KW-0238">DNA-binding</keyword>
<dbReference type="RefSeq" id="WP_120528373.1">
    <property type="nucleotide sequence ID" value="NZ_JABFJV010000159.1"/>
</dbReference>
<dbReference type="PROSITE" id="PS50110">
    <property type="entry name" value="RESPONSE_REGULATORY"/>
    <property type="match status" value="1"/>
</dbReference>
<sequence length="245" mass="27312">METPPRPTTSEEATIQVLLVEDDERLARLTARYLQEHGIIVTVSASGTDALLQTSRHTYDVILLDLMLPGRDGLEVCRELRTRTDVPIIMLTARGEEADRVLGLESGADDYLPKPYSSRELLARIRAQVRRARGKVGPTSHPVHAGRLVLDPRSLSASLDGKPLSLTTYEFSLLRVLAERAGRVLSREQLLDLVKGSADEVFDRSVDVHIFRLRQKLEVDPRNPRLLKTVRGAGYMLATETEADP</sequence>
<dbReference type="PANTHER" id="PTHR48111:SF4">
    <property type="entry name" value="DNA-BINDING DUAL TRANSCRIPTIONAL REGULATOR OMPR"/>
    <property type="match status" value="1"/>
</dbReference>
<keyword evidence="5" id="KW-0805">Transcription regulation</keyword>
<dbReference type="GO" id="GO:0006355">
    <property type="term" value="P:regulation of DNA-templated transcription"/>
    <property type="evidence" value="ECO:0007669"/>
    <property type="project" value="InterPro"/>
</dbReference>
<organism evidence="12 13">
    <name type="scientific">Corallococcus exercitus</name>
    <dbReference type="NCBI Taxonomy" id="2316736"/>
    <lineage>
        <taxon>Bacteria</taxon>
        <taxon>Pseudomonadati</taxon>
        <taxon>Myxococcota</taxon>
        <taxon>Myxococcia</taxon>
        <taxon>Myxococcales</taxon>
        <taxon>Cystobacterineae</taxon>
        <taxon>Myxococcaceae</taxon>
        <taxon>Corallococcus</taxon>
    </lineage>
</organism>
<dbReference type="PROSITE" id="PS51755">
    <property type="entry name" value="OMPR_PHOB"/>
    <property type="match status" value="1"/>
</dbReference>
<dbReference type="FunFam" id="3.40.50.2300:FF:000001">
    <property type="entry name" value="DNA-binding response regulator PhoB"/>
    <property type="match status" value="1"/>
</dbReference>
<reference evidence="12 13" key="1">
    <citation type="submission" date="2020-05" db="EMBL/GenBank/DDBJ databases">
        <authorList>
            <person name="Whitworth D."/>
        </authorList>
    </citation>
    <scope>NUCLEOTIDE SEQUENCE [LARGE SCALE GENOMIC DNA]</scope>
    <source>
        <strain evidence="12 13">AB043B</strain>
    </source>
</reference>
<dbReference type="InterPro" id="IPR001789">
    <property type="entry name" value="Sig_transdc_resp-reg_receiver"/>
</dbReference>
<dbReference type="InterPro" id="IPR011006">
    <property type="entry name" value="CheY-like_superfamily"/>
</dbReference>